<dbReference type="STRING" id="1450539.A0A318ZRU6"/>
<evidence type="ECO:0000256" key="4">
    <source>
        <dbReference type="ARBA" id="ARBA00023242"/>
    </source>
</evidence>
<evidence type="ECO:0000256" key="5">
    <source>
        <dbReference type="SAM" id="MobiDB-lite"/>
    </source>
</evidence>
<dbReference type="InterPro" id="IPR036864">
    <property type="entry name" value="Zn2-C6_fun-type_DNA-bd_sf"/>
</dbReference>
<sequence length="544" mass="60748">MVYRGKPSPACSRCRARRLKCDQKRPSCSSCVRAKQICTYRDLAAFSFHDQTAEVVEKVRRRPKQPSENADASCSAVSPDQASTAGENASTATNHKTNAWALQSFSAPAVDQGVAYVLTYHVGAHRSVNGHLSFLPLLLQQESSPGLMASINAMGLAALGNIHGSPQLTQEARQQYTIALSETSSALQDTNSAQLDSTLASVLILGLYEIITCQSRSLMVRWLNHIEGAMALVKLRGPEQLKRPVGLDLFMQLRGQYALSNLYRKKPAPAWLMALSEETAGIRGPQQSSAESFFKYLTMVGDLCAQVGQKAKKTPEEIIREALQLDAMLAAWALTVDRRWRYKVVDATNDDLPADQHIYGDYYHEYSEIGIAVIWNTYRMTRIVVHEIIAAVCERLWRRSKGENSEHWAAIRQSAAITRQLSEEVCASVPYFFGSARSNQRLVEASGLIRLHWALFVASDCVGSTPRMKLWIMNRLDEIGRRTGIKQALAMMEYLLGGLSLNWLKQELQVIENLEDEGPGTIPSEPRMLTNVSDMRRYQSMMKK</sequence>
<organism evidence="7 8">
    <name type="scientific">Aspergillus saccharolyticus JOP 1030-1</name>
    <dbReference type="NCBI Taxonomy" id="1450539"/>
    <lineage>
        <taxon>Eukaryota</taxon>
        <taxon>Fungi</taxon>
        <taxon>Dikarya</taxon>
        <taxon>Ascomycota</taxon>
        <taxon>Pezizomycotina</taxon>
        <taxon>Eurotiomycetes</taxon>
        <taxon>Eurotiomycetidae</taxon>
        <taxon>Eurotiales</taxon>
        <taxon>Aspergillaceae</taxon>
        <taxon>Aspergillus</taxon>
        <taxon>Aspergillus subgen. Circumdati</taxon>
    </lineage>
</organism>
<name>A0A318ZRU6_9EURO</name>
<dbReference type="OrthoDB" id="5429770at2759"/>
<dbReference type="Proteomes" id="UP000248349">
    <property type="component" value="Unassembled WGS sequence"/>
</dbReference>
<dbReference type="GO" id="GO:0009893">
    <property type="term" value="P:positive regulation of metabolic process"/>
    <property type="evidence" value="ECO:0007669"/>
    <property type="project" value="UniProtKB-ARBA"/>
</dbReference>
<evidence type="ECO:0000256" key="3">
    <source>
        <dbReference type="ARBA" id="ARBA00023163"/>
    </source>
</evidence>
<feature type="compositionally biased region" description="Polar residues" evidence="5">
    <location>
        <begin position="66"/>
        <end position="91"/>
    </location>
</feature>
<dbReference type="PANTHER" id="PTHR38791:SF5">
    <property type="entry name" value="TRANSCRIPTION FACTOR DBAG-RELATED"/>
    <property type="match status" value="1"/>
</dbReference>
<feature type="domain" description="Zn(2)-C6 fungal-type" evidence="6">
    <location>
        <begin position="10"/>
        <end position="40"/>
    </location>
</feature>
<dbReference type="PROSITE" id="PS50048">
    <property type="entry name" value="ZN2_CY6_FUNGAL_2"/>
    <property type="match status" value="1"/>
</dbReference>
<dbReference type="InterPro" id="IPR001138">
    <property type="entry name" value="Zn2Cys6_DnaBD"/>
</dbReference>
<dbReference type="RefSeq" id="XP_025433065.1">
    <property type="nucleotide sequence ID" value="XM_025572552.1"/>
</dbReference>
<keyword evidence="8" id="KW-1185">Reference proteome</keyword>
<dbReference type="GO" id="GO:0000981">
    <property type="term" value="F:DNA-binding transcription factor activity, RNA polymerase II-specific"/>
    <property type="evidence" value="ECO:0007669"/>
    <property type="project" value="InterPro"/>
</dbReference>
<dbReference type="Pfam" id="PF11951">
    <property type="entry name" value="Fungal_trans_2"/>
    <property type="match status" value="1"/>
</dbReference>
<dbReference type="Pfam" id="PF00172">
    <property type="entry name" value="Zn_clus"/>
    <property type="match status" value="1"/>
</dbReference>
<protein>
    <recommendedName>
        <fullName evidence="6">Zn(2)-C6 fungal-type domain-containing protein</fullName>
    </recommendedName>
</protein>
<proteinExistence type="predicted"/>
<dbReference type="Gene3D" id="4.10.240.10">
    <property type="entry name" value="Zn(2)-C6 fungal-type DNA-binding domain"/>
    <property type="match status" value="1"/>
</dbReference>
<dbReference type="SUPFAM" id="SSF57701">
    <property type="entry name" value="Zn2/Cys6 DNA-binding domain"/>
    <property type="match status" value="1"/>
</dbReference>
<dbReference type="InterPro" id="IPR021858">
    <property type="entry name" value="Fun_TF"/>
</dbReference>
<dbReference type="AlphaFoldDB" id="A0A318ZRU6"/>
<keyword evidence="2" id="KW-0238">DNA-binding</keyword>
<evidence type="ECO:0000256" key="2">
    <source>
        <dbReference type="ARBA" id="ARBA00023125"/>
    </source>
</evidence>
<dbReference type="InterPro" id="IPR053175">
    <property type="entry name" value="DHMBA_Reg_Transcription_Factor"/>
</dbReference>
<gene>
    <name evidence="7" type="ORF">BP01DRAFT_315150</name>
</gene>
<evidence type="ECO:0000313" key="8">
    <source>
        <dbReference type="Proteomes" id="UP000248349"/>
    </source>
</evidence>
<dbReference type="CDD" id="cd00067">
    <property type="entry name" value="GAL4"/>
    <property type="match status" value="1"/>
</dbReference>
<dbReference type="SMART" id="SM00066">
    <property type="entry name" value="GAL4"/>
    <property type="match status" value="1"/>
</dbReference>
<dbReference type="GO" id="GO:0008270">
    <property type="term" value="F:zinc ion binding"/>
    <property type="evidence" value="ECO:0007669"/>
    <property type="project" value="InterPro"/>
</dbReference>
<feature type="region of interest" description="Disordered" evidence="5">
    <location>
        <begin position="59"/>
        <end position="91"/>
    </location>
</feature>
<evidence type="ECO:0000256" key="1">
    <source>
        <dbReference type="ARBA" id="ARBA00023015"/>
    </source>
</evidence>
<dbReference type="GeneID" id="37073780"/>
<keyword evidence="1" id="KW-0805">Transcription regulation</keyword>
<evidence type="ECO:0000259" key="6">
    <source>
        <dbReference type="PROSITE" id="PS50048"/>
    </source>
</evidence>
<keyword evidence="4" id="KW-0539">Nucleus</keyword>
<accession>A0A318ZRU6</accession>
<dbReference type="PANTHER" id="PTHR38791">
    <property type="entry name" value="ZN(II)2CYS6 TRANSCRIPTION FACTOR (EUROFUNG)-RELATED-RELATED"/>
    <property type="match status" value="1"/>
</dbReference>
<evidence type="ECO:0000313" key="7">
    <source>
        <dbReference type="EMBL" id="PYH47083.1"/>
    </source>
</evidence>
<reference evidence="7 8" key="1">
    <citation type="submission" date="2016-12" db="EMBL/GenBank/DDBJ databases">
        <title>The genomes of Aspergillus section Nigri reveals drivers in fungal speciation.</title>
        <authorList>
            <consortium name="DOE Joint Genome Institute"/>
            <person name="Vesth T.C."/>
            <person name="Nybo J."/>
            <person name="Theobald S."/>
            <person name="Brandl J."/>
            <person name="Frisvad J.C."/>
            <person name="Nielsen K.F."/>
            <person name="Lyhne E.K."/>
            <person name="Kogle M.E."/>
            <person name="Kuo A."/>
            <person name="Riley R."/>
            <person name="Clum A."/>
            <person name="Nolan M."/>
            <person name="Lipzen A."/>
            <person name="Salamov A."/>
            <person name="Henrissat B."/>
            <person name="Wiebenga A."/>
            <person name="De Vries R.P."/>
            <person name="Grigoriev I.V."/>
            <person name="Mortensen U.H."/>
            <person name="Andersen M.R."/>
            <person name="Baker S.E."/>
        </authorList>
    </citation>
    <scope>NUCLEOTIDE SEQUENCE [LARGE SCALE GENOMIC DNA]</scope>
    <source>
        <strain evidence="7 8">JOP 1030-1</strain>
    </source>
</reference>
<keyword evidence="3" id="KW-0804">Transcription</keyword>
<dbReference type="EMBL" id="KZ821225">
    <property type="protein sequence ID" value="PYH47083.1"/>
    <property type="molecule type" value="Genomic_DNA"/>
</dbReference>
<dbReference type="PROSITE" id="PS00463">
    <property type="entry name" value="ZN2_CY6_FUNGAL_1"/>
    <property type="match status" value="1"/>
</dbReference>
<dbReference type="GO" id="GO:0003677">
    <property type="term" value="F:DNA binding"/>
    <property type="evidence" value="ECO:0007669"/>
    <property type="project" value="UniProtKB-KW"/>
</dbReference>